<evidence type="ECO:0000313" key="4">
    <source>
        <dbReference type="Proteomes" id="UP000176186"/>
    </source>
</evidence>
<dbReference type="Proteomes" id="UP000176186">
    <property type="component" value="Unassembled WGS sequence"/>
</dbReference>
<evidence type="ECO:0000313" key="3">
    <source>
        <dbReference type="EMBL" id="OGG34438.1"/>
    </source>
</evidence>
<feature type="domain" description="Transglutaminase-like" evidence="2">
    <location>
        <begin position="343"/>
        <end position="413"/>
    </location>
</feature>
<dbReference type="Gene3D" id="3.10.620.30">
    <property type="match status" value="1"/>
</dbReference>
<evidence type="ECO:0000256" key="1">
    <source>
        <dbReference type="SAM" id="Phobius"/>
    </source>
</evidence>
<dbReference type="InterPro" id="IPR038765">
    <property type="entry name" value="Papain-like_cys_pep_sf"/>
</dbReference>
<dbReference type="EMBL" id="MFKE01000030">
    <property type="protein sequence ID" value="OGG34438.1"/>
    <property type="molecule type" value="Genomic_DNA"/>
</dbReference>
<keyword evidence="1" id="KW-0812">Transmembrane</keyword>
<sequence length="606" mass="67088">MNNLIKKFLFICLFLYLFIPIGAVRASGEFQADYDVQYAIAPSGNSIVTQNITLTNKQTNLYPQKYSIVLDTTKIKNVIAYDSREIVNTDISQADGKTTILLTFNDKVVGLGKQLPFTLRFENGDIAQKNGAIWEVNIPGIAPDTDIASYNVSISVPQSFGPNAYMSPLPIGGSKWTKDQMTSGGISAAYGTSQSFDVHLTYFIQNTGITPARAEIALPPDTAYQTVVVTSMTPKADGVIRSRDGNWLAYYSLAPGASQSVEVVLHVDVTMHPKDGYTDEMTEDSVYTKEQKYWETTNPKIAELAKTYTTPRAIYTYVVNALSYDYGRVKDQPIRKGAVTALASPDNSICMEFTDLFIAIARAAGIPAREAVGYAYTTNSRLRPLSLVSDVLHAWPEYYDRERKIWVAIDPTWANTTGGVNYFDKLDFNHIVFALHGENSEYPYPAGFYRKSNKTTKDVAVEFSSQPFTIPEGKLSTHIEFPQLVTAGILARGLVRIENTVGVAIPLAEIIIQSSPVDVAILKKEMHMPPLGRIDIPITLTAPNYLTGGAGKIAVTVNGQSTQYPFRIQPVTSYFIVPIVSFGAILLVLLFLTVHRIRLWKHRKKH</sequence>
<gene>
    <name evidence="3" type="ORF">A2363_00665</name>
</gene>
<keyword evidence="1" id="KW-1133">Transmembrane helix</keyword>
<feature type="transmembrane region" description="Helical" evidence="1">
    <location>
        <begin position="574"/>
        <end position="594"/>
    </location>
</feature>
<dbReference type="AlphaFoldDB" id="A0A1F6BC33"/>
<accession>A0A1F6BC33</accession>
<protein>
    <recommendedName>
        <fullName evidence="2">Transglutaminase-like domain-containing protein</fullName>
    </recommendedName>
</protein>
<comment type="caution">
    <text evidence="3">The sequence shown here is derived from an EMBL/GenBank/DDBJ whole genome shotgun (WGS) entry which is preliminary data.</text>
</comment>
<dbReference type="Pfam" id="PF01841">
    <property type="entry name" value="Transglut_core"/>
    <property type="match status" value="1"/>
</dbReference>
<proteinExistence type="predicted"/>
<evidence type="ECO:0000259" key="2">
    <source>
        <dbReference type="SMART" id="SM00460"/>
    </source>
</evidence>
<organism evidence="3 4">
    <name type="scientific">Candidatus Gottesmanbacteria bacterium RIFOXYB1_FULL_47_11</name>
    <dbReference type="NCBI Taxonomy" id="1798401"/>
    <lineage>
        <taxon>Bacteria</taxon>
        <taxon>Candidatus Gottesmaniibacteriota</taxon>
    </lineage>
</organism>
<dbReference type="SMART" id="SM00460">
    <property type="entry name" value="TGc"/>
    <property type="match status" value="1"/>
</dbReference>
<dbReference type="PANTHER" id="PTHR33490">
    <property type="entry name" value="BLR5614 PROTEIN-RELATED"/>
    <property type="match status" value="1"/>
</dbReference>
<dbReference type="STRING" id="1798401.A2363_00665"/>
<reference evidence="3 4" key="1">
    <citation type="journal article" date="2016" name="Nat. Commun.">
        <title>Thousands of microbial genomes shed light on interconnected biogeochemical processes in an aquifer system.</title>
        <authorList>
            <person name="Anantharaman K."/>
            <person name="Brown C.T."/>
            <person name="Hug L.A."/>
            <person name="Sharon I."/>
            <person name="Castelle C.J."/>
            <person name="Probst A.J."/>
            <person name="Thomas B.C."/>
            <person name="Singh A."/>
            <person name="Wilkins M.J."/>
            <person name="Karaoz U."/>
            <person name="Brodie E.L."/>
            <person name="Williams K.H."/>
            <person name="Hubbard S.S."/>
            <person name="Banfield J.F."/>
        </authorList>
    </citation>
    <scope>NUCLEOTIDE SEQUENCE [LARGE SCALE GENOMIC DNA]</scope>
</reference>
<dbReference type="InterPro" id="IPR002931">
    <property type="entry name" value="Transglutaminase-like"/>
</dbReference>
<dbReference type="PANTHER" id="PTHR33490:SF6">
    <property type="entry name" value="SLL1049 PROTEIN"/>
    <property type="match status" value="1"/>
</dbReference>
<keyword evidence="1" id="KW-0472">Membrane</keyword>
<name>A0A1F6BC33_9BACT</name>
<dbReference type="SUPFAM" id="SSF54001">
    <property type="entry name" value="Cysteine proteinases"/>
    <property type="match status" value="1"/>
</dbReference>